<dbReference type="EMBL" id="MTBD01000037">
    <property type="protein sequence ID" value="PRP68804.1"/>
    <property type="molecule type" value="Genomic_DNA"/>
</dbReference>
<dbReference type="AlphaFoldDB" id="A0A2S9WZB4"/>
<organism evidence="1 2">
    <name type="scientific">Chromobacterium amazonense</name>
    <dbReference type="NCBI Taxonomy" id="1382803"/>
    <lineage>
        <taxon>Bacteria</taxon>
        <taxon>Pseudomonadati</taxon>
        <taxon>Pseudomonadota</taxon>
        <taxon>Betaproteobacteria</taxon>
        <taxon>Neisseriales</taxon>
        <taxon>Chromobacteriaceae</taxon>
        <taxon>Chromobacterium</taxon>
    </lineage>
</organism>
<accession>A0A2S9WZB4</accession>
<evidence type="ECO:0008006" key="3">
    <source>
        <dbReference type="Google" id="ProtNLM"/>
    </source>
</evidence>
<protein>
    <recommendedName>
        <fullName evidence="3">General secretion pathway protein GspM</fullName>
    </recommendedName>
</protein>
<name>A0A2S9WZB4_9NEIS</name>
<comment type="caution">
    <text evidence="1">The sequence shown here is derived from an EMBL/GenBank/DDBJ whole genome shotgun (WGS) entry which is preliminary data.</text>
</comment>
<dbReference type="Proteomes" id="UP000239469">
    <property type="component" value="Unassembled WGS sequence"/>
</dbReference>
<sequence length="161" mass="17288">MLVLLFASGWGWRALADQARAAQGRLQEATRLEQQAAAIADALPKGKPGARPLRSLDRELADVILHIERARAANQIEISSLASSKAGVAREAQPLQGLADPLPQTDGAVRGMTLKLKGSYRQYAGLQRFLASFAPYPVALRRLKVTEEAMEADLFIIGGAG</sequence>
<evidence type="ECO:0000313" key="2">
    <source>
        <dbReference type="Proteomes" id="UP000239469"/>
    </source>
</evidence>
<gene>
    <name evidence="1" type="ORF">BUE93_20370</name>
</gene>
<reference evidence="1 2" key="1">
    <citation type="submission" date="2017-01" db="EMBL/GenBank/DDBJ databases">
        <title>New insights into the genetic diversity of Chromobacterium isolated from tropical freshwater lake.</title>
        <authorList>
            <person name="Santos A.B."/>
            <person name="Nascimento A.M."/>
            <person name="Da Silva P.C."/>
        </authorList>
    </citation>
    <scope>NUCLEOTIDE SEQUENCE [LARGE SCALE GENOMIC DNA]</scope>
    <source>
        <strain evidence="1 2">56AF</strain>
    </source>
</reference>
<evidence type="ECO:0000313" key="1">
    <source>
        <dbReference type="EMBL" id="PRP68804.1"/>
    </source>
</evidence>
<proteinExistence type="predicted"/>